<gene>
    <name evidence="1" type="ORF">DCMF_17575</name>
</gene>
<dbReference type="Pfam" id="PF03692">
    <property type="entry name" value="CxxCxxCC"/>
    <property type="match status" value="1"/>
</dbReference>
<dbReference type="AlphaFoldDB" id="A0A3G1KV67"/>
<protein>
    <recommendedName>
        <fullName evidence="3">YkgJ family cysteine cluster protein</fullName>
    </recommendedName>
</protein>
<dbReference type="OrthoDB" id="277831at2"/>
<sequence length="223" mass="25247">MKINVFLAHFDDAVGYDLEILDPEATVQDYLDALNLFQETHVASCRGCDGCCWERIPLTSLDVVKYLAQPEITSRLPGNASPLTSFIHQFCHVWGKGPVVDIMLKQEKNGACVFLDPDEKICRLHPSRSFVCQTFICLPHGERAGQLRDILLNIGEDDLVHRYLREAQEKRETPVIHGDHGASPSLTDYPATPFSEKQAYTEVKIKNVVPEKLWKQLYVHPGF</sequence>
<accession>A0A3G1KV67</accession>
<dbReference type="InterPro" id="IPR005358">
    <property type="entry name" value="Puta_zinc/iron-chelating_dom"/>
</dbReference>
<proteinExistence type="predicted"/>
<dbReference type="RefSeq" id="WP_148135631.1">
    <property type="nucleotide sequence ID" value="NZ_CP017634.1"/>
</dbReference>
<keyword evidence="2" id="KW-1185">Reference proteome</keyword>
<dbReference type="EMBL" id="CP017634">
    <property type="protein sequence ID" value="ATW26332.1"/>
    <property type="molecule type" value="Genomic_DNA"/>
</dbReference>
<reference evidence="1 2" key="1">
    <citation type="submission" date="2016-10" db="EMBL/GenBank/DDBJ databases">
        <title>Complete Genome Sequence of Peptococcaceae strain DCMF.</title>
        <authorList>
            <person name="Edwards R.J."/>
            <person name="Holland S.I."/>
            <person name="Deshpande N.P."/>
            <person name="Wong Y.K."/>
            <person name="Ertan H."/>
            <person name="Manefield M."/>
            <person name="Russell T.L."/>
            <person name="Lee M.J."/>
        </authorList>
    </citation>
    <scope>NUCLEOTIDE SEQUENCE [LARGE SCALE GENOMIC DNA]</scope>
    <source>
        <strain evidence="1 2">DCMF</strain>
    </source>
</reference>
<evidence type="ECO:0000313" key="1">
    <source>
        <dbReference type="EMBL" id="ATW26332.1"/>
    </source>
</evidence>
<dbReference type="Proteomes" id="UP000323521">
    <property type="component" value="Chromosome"/>
</dbReference>
<name>A0A3G1KV67_FORW1</name>
<dbReference type="KEGG" id="fwa:DCMF_17575"/>
<evidence type="ECO:0000313" key="2">
    <source>
        <dbReference type="Proteomes" id="UP000323521"/>
    </source>
</evidence>
<dbReference type="PANTHER" id="PTHR35866">
    <property type="entry name" value="PUTATIVE-RELATED"/>
    <property type="match status" value="1"/>
</dbReference>
<organism evidence="1 2">
    <name type="scientific">Formimonas warabiya</name>
    <dbReference type="NCBI Taxonomy" id="1761012"/>
    <lineage>
        <taxon>Bacteria</taxon>
        <taxon>Bacillati</taxon>
        <taxon>Bacillota</taxon>
        <taxon>Clostridia</taxon>
        <taxon>Eubacteriales</taxon>
        <taxon>Peptococcaceae</taxon>
        <taxon>Candidatus Formimonas</taxon>
    </lineage>
</organism>
<dbReference type="PANTHER" id="PTHR35866:SF2">
    <property type="entry name" value="YKGJ FAMILY CYSTEINE CLUSTER PROTEIN"/>
    <property type="match status" value="1"/>
</dbReference>
<evidence type="ECO:0008006" key="3">
    <source>
        <dbReference type="Google" id="ProtNLM"/>
    </source>
</evidence>